<dbReference type="PANTHER" id="PTHR15503">
    <property type="entry name" value="LDOC1 RELATED"/>
    <property type="match status" value="1"/>
</dbReference>
<evidence type="ECO:0000313" key="3">
    <source>
        <dbReference type="EMBL" id="ROL55399.1"/>
    </source>
</evidence>
<feature type="compositionally biased region" description="Pro residues" evidence="1">
    <location>
        <begin position="21"/>
        <end position="34"/>
    </location>
</feature>
<dbReference type="PANTHER" id="PTHR15503:SF22">
    <property type="entry name" value="TRANSPOSON TY3-I GAG POLYPROTEIN"/>
    <property type="match status" value="1"/>
</dbReference>
<dbReference type="EMBL" id="RJVU01000282">
    <property type="protein sequence ID" value="ROL55399.1"/>
    <property type="molecule type" value="Genomic_DNA"/>
</dbReference>
<accession>A0A3N0ZAD4</accession>
<evidence type="ECO:0000259" key="2">
    <source>
        <dbReference type="Pfam" id="PF19259"/>
    </source>
</evidence>
<comment type="caution">
    <text evidence="3">The sequence shown here is derived from an EMBL/GenBank/DDBJ whole genome shotgun (WGS) entry which is preliminary data.</text>
</comment>
<dbReference type="InterPro" id="IPR032567">
    <property type="entry name" value="RTL1-rel"/>
</dbReference>
<keyword evidence="4" id="KW-1185">Reference proteome</keyword>
<proteinExistence type="predicted"/>
<organism evidence="3 4">
    <name type="scientific">Anabarilius grahami</name>
    <name type="common">Kanglang fish</name>
    <name type="synonym">Barilius grahami</name>
    <dbReference type="NCBI Taxonomy" id="495550"/>
    <lineage>
        <taxon>Eukaryota</taxon>
        <taxon>Metazoa</taxon>
        <taxon>Chordata</taxon>
        <taxon>Craniata</taxon>
        <taxon>Vertebrata</taxon>
        <taxon>Euteleostomi</taxon>
        <taxon>Actinopterygii</taxon>
        <taxon>Neopterygii</taxon>
        <taxon>Teleostei</taxon>
        <taxon>Ostariophysi</taxon>
        <taxon>Cypriniformes</taxon>
        <taxon>Xenocyprididae</taxon>
        <taxon>Xenocypridinae</taxon>
        <taxon>Xenocypridinae incertae sedis</taxon>
        <taxon>Anabarilius</taxon>
    </lineage>
</organism>
<reference evidence="3 4" key="1">
    <citation type="submission" date="2018-10" db="EMBL/GenBank/DDBJ databases">
        <title>Genome assembly for a Yunnan-Guizhou Plateau 3E fish, Anabarilius grahami (Regan), and its evolutionary and genetic applications.</title>
        <authorList>
            <person name="Jiang W."/>
        </authorList>
    </citation>
    <scope>NUCLEOTIDE SEQUENCE [LARGE SCALE GENOMIC DNA]</scope>
    <source>
        <strain evidence="3">AG-KIZ</strain>
        <tissue evidence="3">Muscle</tissue>
    </source>
</reference>
<evidence type="ECO:0000313" key="4">
    <source>
        <dbReference type="Proteomes" id="UP000281406"/>
    </source>
</evidence>
<dbReference type="Pfam" id="PF19259">
    <property type="entry name" value="Ty3_capsid"/>
    <property type="match status" value="1"/>
</dbReference>
<dbReference type="InterPro" id="IPR045358">
    <property type="entry name" value="Ty3_capsid"/>
</dbReference>
<evidence type="ECO:0000256" key="1">
    <source>
        <dbReference type="SAM" id="MobiDB-lite"/>
    </source>
</evidence>
<dbReference type="OrthoDB" id="9827795at2759"/>
<dbReference type="AlphaFoldDB" id="A0A3N0ZAD4"/>
<feature type="domain" description="Ty3 transposon capsid-like protein" evidence="2">
    <location>
        <begin position="51"/>
        <end position="206"/>
    </location>
</feature>
<name>A0A3N0ZAD4_ANAGA</name>
<dbReference type="Proteomes" id="UP000281406">
    <property type="component" value="Unassembled WGS sequence"/>
</dbReference>
<feature type="region of interest" description="Disordered" evidence="1">
    <location>
        <begin position="1"/>
        <end position="51"/>
    </location>
</feature>
<sequence>MSQLVPFQASVDALRRTLTTNPPPPSPVTSPSPAPANTTGPSSPPPYASPMAKPVPYSGSAEDCSGFLLQCELVLEMQLHLYPNEASKIAFVISQLSGKALQWADSIWSQHGAITQSYLAFVSHFREVFGKPITDSSAGEKLYNVKQGSMSIYDYALQFRTLAAVSGWNEQALIVTYRQGLEPRVRLHLAACEDSIGLEKFIQFSIRCATRMQACLQEHQDQLLPTMLLCRSEPVSSPEPANESMDSNLSRKVIVLSSEQQSTIVLRSRDYTLQFFKACGAGNNQRAAFLPRYMRARLVMRPSTGERIQIWRATPAPGMGMK</sequence>
<gene>
    <name evidence="3" type="ORF">DPX16_20775</name>
</gene>
<protein>
    <submittedName>
        <fullName evidence="3">Retrotransposon-derived protein PEG10</fullName>
    </submittedName>
</protein>